<proteinExistence type="predicted"/>
<reference evidence="1" key="2">
    <citation type="journal article" date="2015" name="Data Brief">
        <title>Shoot transcriptome of the giant reed, Arundo donax.</title>
        <authorList>
            <person name="Barrero R.A."/>
            <person name="Guerrero F.D."/>
            <person name="Moolhuijzen P."/>
            <person name="Goolsby J.A."/>
            <person name="Tidwell J."/>
            <person name="Bellgard S.E."/>
            <person name="Bellgard M.I."/>
        </authorList>
    </citation>
    <scope>NUCLEOTIDE SEQUENCE</scope>
    <source>
        <tissue evidence="1">Shoot tissue taken approximately 20 cm above the soil surface</tissue>
    </source>
</reference>
<accession>A0A0A9D389</accession>
<name>A0A0A9D389_ARUDO</name>
<dbReference type="AlphaFoldDB" id="A0A0A9D389"/>
<sequence length="64" mass="7668">MLYDLVSMKFYIRFRLICFSFTMHRPTMTLSVMLKCLVFSFLRKNRILFPSLEKSVSMSTFSLN</sequence>
<reference evidence="1" key="1">
    <citation type="submission" date="2014-09" db="EMBL/GenBank/DDBJ databases">
        <authorList>
            <person name="Magalhaes I.L.F."/>
            <person name="Oliveira U."/>
            <person name="Santos F.R."/>
            <person name="Vidigal T.H.D.A."/>
            <person name="Brescovit A.D."/>
            <person name="Santos A.J."/>
        </authorList>
    </citation>
    <scope>NUCLEOTIDE SEQUENCE</scope>
    <source>
        <tissue evidence="1">Shoot tissue taken approximately 20 cm above the soil surface</tissue>
    </source>
</reference>
<organism evidence="1">
    <name type="scientific">Arundo donax</name>
    <name type="common">Giant reed</name>
    <name type="synonym">Donax arundinaceus</name>
    <dbReference type="NCBI Taxonomy" id="35708"/>
    <lineage>
        <taxon>Eukaryota</taxon>
        <taxon>Viridiplantae</taxon>
        <taxon>Streptophyta</taxon>
        <taxon>Embryophyta</taxon>
        <taxon>Tracheophyta</taxon>
        <taxon>Spermatophyta</taxon>
        <taxon>Magnoliopsida</taxon>
        <taxon>Liliopsida</taxon>
        <taxon>Poales</taxon>
        <taxon>Poaceae</taxon>
        <taxon>PACMAD clade</taxon>
        <taxon>Arundinoideae</taxon>
        <taxon>Arundineae</taxon>
        <taxon>Arundo</taxon>
    </lineage>
</organism>
<evidence type="ECO:0000313" key="1">
    <source>
        <dbReference type="EMBL" id="JAD81133.1"/>
    </source>
</evidence>
<protein>
    <submittedName>
        <fullName evidence="1">Uncharacterized protein</fullName>
    </submittedName>
</protein>
<dbReference type="EMBL" id="GBRH01216762">
    <property type="protein sequence ID" value="JAD81133.1"/>
    <property type="molecule type" value="Transcribed_RNA"/>
</dbReference>